<dbReference type="InterPro" id="IPR022062">
    <property type="entry name" value="DUF3618"/>
</dbReference>
<name>A0ABZ3FP35_9ACTN</name>
<sequence>MADQTHKSRSQIEADLAATRARLSRSLEDLVDQVHPTRVKERQVATIKTLAQGEFQNVKDQIKTRTGEWRMDRIAMIGGSVVGAVVLVVVLRSIVRRGKVKGELVR</sequence>
<keyword evidence="3" id="KW-1185">Reference proteome</keyword>
<dbReference type="RefSeq" id="WP_425308392.1">
    <property type="nucleotide sequence ID" value="NZ_CP154795.1"/>
</dbReference>
<protein>
    <submittedName>
        <fullName evidence="2">DUF3618 domain-containing protein</fullName>
    </submittedName>
</protein>
<keyword evidence="1" id="KW-0472">Membrane</keyword>
<evidence type="ECO:0000313" key="2">
    <source>
        <dbReference type="EMBL" id="XAN06950.1"/>
    </source>
</evidence>
<gene>
    <name evidence="2" type="ORF">AADG42_06415</name>
</gene>
<organism evidence="2 3">
    <name type="scientific">Ammonicoccus fulvus</name>
    <dbReference type="NCBI Taxonomy" id="3138240"/>
    <lineage>
        <taxon>Bacteria</taxon>
        <taxon>Bacillati</taxon>
        <taxon>Actinomycetota</taxon>
        <taxon>Actinomycetes</taxon>
        <taxon>Propionibacteriales</taxon>
        <taxon>Propionibacteriaceae</taxon>
        <taxon>Ammonicoccus</taxon>
    </lineage>
</organism>
<evidence type="ECO:0000256" key="1">
    <source>
        <dbReference type="SAM" id="Phobius"/>
    </source>
</evidence>
<keyword evidence="1" id="KW-0812">Transmembrane</keyword>
<keyword evidence="1" id="KW-1133">Transmembrane helix</keyword>
<dbReference type="EMBL" id="CP154795">
    <property type="protein sequence ID" value="XAN06950.1"/>
    <property type="molecule type" value="Genomic_DNA"/>
</dbReference>
<proteinExistence type="predicted"/>
<evidence type="ECO:0000313" key="3">
    <source>
        <dbReference type="Proteomes" id="UP001442841"/>
    </source>
</evidence>
<feature type="transmembrane region" description="Helical" evidence="1">
    <location>
        <begin position="74"/>
        <end position="95"/>
    </location>
</feature>
<dbReference type="Pfam" id="PF12277">
    <property type="entry name" value="DUF3618"/>
    <property type="match status" value="1"/>
</dbReference>
<accession>A0ABZ3FP35</accession>
<dbReference type="Proteomes" id="UP001442841">
    <property type="component" value="Chromosome"/>
</dbReference>
<reference evidence="2 3" key="1">
    <citation type="submission" date="2024-04" db="EMBL/GenBank/DDBJ databases">
        <title>Isolation of an actinomycete strain from pig manure.</title>
        <authorList>
            <person name="Gong T."/>
            <person name="Yu Z."/>
            <person name="An M."/>
            <person name="Wei C."/>
            <person name="Yang W."/>
            <person name="Liu L."/>
        </authorList>
    </citation>
    <scope>NUCLEOTIDE SEQUENCE [LARGE SCALE GENOMIC DNA]</scope>
    <source>
        <strain evidence="2 3">ZF39</strain>
    </source>
</reference>